<keyword evidence="1" id="KW-0732">Signal</keyword>
<evidence type="ECO:0000313" key="2">
    <source>
        <dbReference type="EMBL" id="OUR95476.1"/>
    </source>
</evidence>
<dbReference type="Proteomes" id="UP000196531">
    <property type="component" value="Unassembled WGS sequence"/>
</dbReference>
<organism evidence="2 3">
    <name type="scientific">Halobacteriovorax marinus</name>
    <dbReference type="NCBI Taxonomy" id="97084"/>
    <lineage>
        <taxon>Bacteria</taxon>
        <taxon>Pseudomonadati</taxon>
        <taxon>Bdellovibrionota</taxon>
        <taxon>Bacteriovoracia</taxon>
        <taxon>Bacteriovoracales</taxon>
        <taxon>Halobacteriovoraceae</taxon>
        <taxon>Halobacteriovorax</taxon>
    </lineage>
</organism>
<evidence type="ECO:0000313" key="3">
    <source>
        <dbReference type="Proteomes" id="UP000196531"/>
    </source>
</evidence>
<reference evidence="3" key="1">
    <citation type="journal article" date="2017" name="Proc. Natl. Acad. Sci. U.S.A.">
        <title>Simulation of Deepwater Horizon oil plume reveals substrate specialization within a complex community of hydrocarbon-degraders.</title>
        <authorList>
            <person name="Hu P."/>
            <person name="Dubinsky E.A."/>
            <person name="Probst A.J."/>
            <person name="Wang J."/>
            <person name="Sieber C.M.K."/>
            <person name="Tom L.M."/>
            <person name="Gardinali P."/>
            <person name="Banfield J.F."/>
            <person name="Atlas R.M."/>
            <person name="Andersen G.L."/>
        </authorList>
    </citation>
    <scope>NUCLEOTIDE SEQUENCE [LARGE SCALE GENOMIC DNA]</scope>
</reference>
<gene>
    <name evidence="2" type="ORF">A9Q84_16720</name>
</gene>
<feature type="signal peptide" evidence="1">
    <location>
        <begin position="1"/>
        <end position="17"/>
    </location>
</feature>
<comment type="caution">
    <text evidence="2">The sequence shown here is derived from an EMBL/GenBank/DDBJ whole genome shotgun (WGS) entry which is preliminary data.</text>
</comment>
<sequence length="97" mass="10813">MKYLTLLVLALSFNISASEEPNCRPDFPYADGSSFVEYTTPGETCVSDEGKEVENRTDRTLLCFSSFAYAAGQGQPGFDEVSLHDTKTCKYVRQPRN</sequence>
<dbReference type="EMBL" id="MAAO01000008">
    <property type="protein sequence ID" value="OUR95476.1"/>
    <property type="molecule type" value="Genomic_DNA"/>
</dbReference>
<evidence type="ECO:0000256" key="1">
    <source>
        <dbReference type="SAM" id="SignalP"/>
    </source>
</evidence>
<evidence type="ECO:0008006" key="4">
    <source>
        <dbReference type="Google" id="ProtNLM"/>
    </source>
</evidence>
<name>A0A1Y5F4H2_9BACT</name>
<dbReference type="AlphaFoldDB" id="A0A1Y5F4H2"/>
<accession>A0A1Y5F4H2</accession>
<protein>
    <recommendedName>
        <fullName evidence="4">Secreted protein</fullName>
    </recommendedName>
</protein>
<proteinExistence type="predicted"/>
<feature type="chain" id="PRO_5012011784" description="Secreted protein" evidence="1">
    <location>
        <begin position="18"/>
        <end position="97"/>
    </location>
</feature>